<feature type="transmembrane region" description="Helical" evidence="2">
    <location>
        <begin position="182"/>
        <end position="203"/>
    </location>
</feature>
<dbReference type="Gramene" id="OE9A054469T1">
    <property type="protein sequence ID" value="OE9A054469C1"/>
    <property type="gene ID" value="OE9A054469"/>
</dbReference>
<dbReference type="OrthoDB" id="1849062at2759"/>
<dbReference type="PANTHER" id="PTHR31170">
    <property type="entry name" value="BNAC04G53230D PROTEIN"/>
    <property type="match status" value="1"/>
</dbReference>
<dbReference type="AlphaFoldDB" id="A0A8S0V2V6"/>
<feature type="compositionally biased region" description="Basic residues" evidence="1">
    <location>
        <begin position="361"/>
        <end position="374"/>
    </location>
</feature>
<dbReference type="Pfam" id="PF03140">
    <property type="entry name" value="DUF247"/>
    <property type="match status" value="1"/>
</dbReference>
<keyword evidence="2" id="KW-1133">Transmembrane helix</keyword>
<feature type="compositionally biased region" description="Basic and acidic residues" evidence="1">
    <location>
        <begin position="375"/>
        <end position="387"/>
    </location>
</feature>
<organism evidence="3 4">
    <name type="scientific">Olea europaea subsp. europaea</name>
    <dbReference type="NCBI Taxonomy" id="158383"/>
    <lineage>
        <taxon>Eukaryota</taxon>
        <taxon>Viridiplantae</taxon>
        <taxon>Streptophyta</taxon>
        <taxon>Embryophyta</taxon>
        <taxon>Tracheophyta</taxon>
        <taxon>Spermatophyta</taxon>
        <taxon>Magnoliopsida</taxon>
        <taxon>eudicotyledons</taxon>
        <taxon>Gunneridae</taxon>
        <taxon>Pentapetalae</taxon>
        <taxon>asterids</taxon>
        <taxon>lamiids</taxon>
        <taxon>Lamiales</taxon>
        <taxon>Oleaceae</taxon>
        <taxon>Oleeae</taxon>
        <taxon>Olea</taxon>
    </lineage>
</organism>
<evidence type="ECO:0000313" key="3">
    <source>
        <dbReference type="EMBL" id="CAA3027553.1"/>
    </source>
</evidence>
<keyword evidence="2" id="KW-0812">Transmembrane</keyword>
<protein>
    <submittedName>
        <fullName evidence="3">Uncharacterized protein</fullName>
    </submittedName>
</protein>
<keyword evidence="2" id="KW-0472">Membrane</keyword>
<dbReference type="PANTHER" id="PTHR31170:SF25">
    <property type="entry name" value="BNAA09G04570D PROTEIN"/>
    <property type="match status" value="1"/>
</dbReference>
<accession>A0A8S0V2V6</accession>
<evidence type="ECO:0000256" key="2">
    <source>
        <dbReference type="SAM" id="Phobius"/>
    </source>
</evidence>
<evidence type="ECO:0000256" key="1">
    <source>
        <dbReference type="SAM" id="MobiDB-lite"/>
    </source>
</evidence>
<sequence length="557" mass="64572">MTTDGPIEILPEPRMVLRRSELYIDPLRPIKEMFSKIRGKHKYRFEAPECDELTRICSKLLQEYKQAPTNNATADDWLISIENYVDDTTDKPRIQRIPSLLQEKQSNKNCYDPLVVSIGPYHHGKPGLEAFEQLKIPIAQKFIRFFTDQVSIEQLHKEVAKIGKIARECYEKDSTERYDDELFNKMMFIDACFVLYFIIYIFLITKRTNIKQKEADPLHGWICYLGFVRRDLLLLENQIPLLALKVMMKLLFKSEKREWERELLQNFLDHKAIMPPQENSCNNAVKKFLPQMMGRGVQKKEIWKLAMDARSPAPLHLLHLFREQLIGSSPEDKNKCPLNLDREQSSGHLLKTKTSSSGHLLKTKTRRNLSKRLGHPKDIGSFPEDKNKKKPVKCPLNPDREQLIGLSPEGKNKKNLVKCPPSPDREQLIGSSPEDINKLIGSSPEDKNNENFEWHSYRSVTELKAAGIHFRPSQTNHVTDVKFKSHLISSTLTYPRIVVDDSTQDLLLNLAAYEMCPHGPSDYHIMSYICLMDSFIDHADDVKRAQEKKNSCQQFRQ</sequence>
<evidence type="ECO:0000313" key="4">
    <source>
        <dbReference type="Proteomes" id="UP000594638"/>
    </source>
</evidence>
<feature type="compositionally biased region" description="Basic and acidic residues" evidence="1">
    <location>
        <begin position="332"/>
        <end position="345"/>
    </location>
</feature>
<comment type="caution">
    <text evidence="3">The sequence shown here is derived from an EMBL/GenBank/DDBJ whole genome shotgun (WGS) entry which is preliminary data.</text>
</comment>
<dbReference type="Proteomes" id="UP000594638">
    <property type="component" value="Unassembled WGS sequence"/>
</dbReference>
<name>A0A8S0V2V6_OLEEU</name>
<reference evidence="3 4" key="1">
    <citation type="submission" date="2019-12" db="EMBL/GenBank/DDBJ databases">
        <authorList>
            <person name="Alioto T."/>
            <person name="Alioto T."/>
            <person name="Gomez Garrido J."/>
        </authorList>
    </citation>
    <scope>NUCLEOTIDE SEQUENCE [LARGE SCALE GENOMIC DNA]</scope>
</reference>
<dbReference type="InterPro" id="IPR004158">
    <property type="entry name" value="DUF247_pln"/>
</dbReference>
<gene>
    <name evidence="3" type="ORF">OLEA9_A054469</name>
</gene>
<keyword evidence="4" id="KW-1185">Reference proteome</keyword>
<dbReference type="EMBL" id="CACTIH010009208">
    <property type="protein sequence ID" value="CAA3027553.1"/>
    <property type="molecule type" value="Genomic_DNA"/>
</dbReference>
<feature type="region of interest" description="Disordered" evidence="1">
    <location>
        <begin position="332"/>
        <end position="431"/>
    </location>
</feature>
<proteinExistence type="predicted"/>